<evidence type="ECO:0000313" key="3">
    <source>
        <dbReference type="EMBL" id="WYZ18585.1"/>
    </source>
</evidence>
<feature type="transmembrane region" description="Helical" evidence="1">
    <location>
        <begin position="12"/>
        <end position="35"/>
    </location>
</feature>
<accession>A0ABZ2UBB0</accession>
<keyword evidence="1" id="KW-0472">Membrane</keyword>
<dbReference type="CDD" id="cd00093">
    <property type="entry name" value="HTH_XRE"/>
    <property type="match status" value="1"/>
</dbReference>
<gene>
    <name evidence="3" type="ORF">AABD74_15600</name>
</gene>
<dbReference type="SMART" id="SM00530">
    <property type="entry name" value="HTH_XRE"/>
    <property type="match status" value="1"/>
</dbReference>
<dbReference type="SUPFAM" id="SSF47413">
    <property type="entry name" value="lambda repressor-like DNA-binding domains"/>
    <property type="match status" value="1"/>
</dbReference>
<dbReference type="EMBL" id="CP150845">
    <property type="protein sequence ID" value="WYZ18585.1"/>
    <property type="molecule type" value="Genomic_DNA"/>
</dbReference>
<keyword evidence="1" id="KW-0812">Transmembrane</keyword>
<dbReference type="PROSITE" id="PS50943">
    <property type="entry name" value="HTH_CROC1"/>
    <property type="match status" value="1"/>
</dbReference>
<evidence type="ECO:0000313" key="4">
    <source>
        <dbReference type="Proteomes" id="UP001623852"/>
    </source>
</evidence>
<name>A0ABZ2UBB0_9FLAO</name>
<dbReference type="InterPro" id="IPR010982">
    <property type="entry name" value="Lambda_DNA-bd_dom_sf"/>
</dbReference>
<evidence type="ECO:0000259" key="2">
    <source>
        <dbReference type="PROSITE" id="PS50943"/>
    </source>
</evidence>
<dbReference type="Pfam" id="PF01381">
    <property type="entry name" value="HTH_3"/>
    <property type="match status" value="1"/>
</dbReference>
<dbReference type="Proteomes" id="UP001623852">
    <property type="component" value="Chromosome"/>
</dbReference>
<dbReference type="RefSeq" id="WP_406843491.1">
    <property type="nucleotide sequence ID" value="NZ_CP150845.1"/>
</dbReference>
<organism evidence="3 4">
    <name type="scientific">Flavobacterium soyae</name>
    <dbReference type="NCBI Taxonomy" id="2903098"/>
    <lineage>
        <taxon>Bacteria</taxon>
        <taxon>Pseudomonadati</taxon>
        <taxon>Bacteroidota</taxon>
        <taxon>Flavobacteriia</taxon>
        <taxon>Flavobacteriales</taxon>
        <taxon>Flavobacteriaceae</taxon>
        <taxon>Flavobacterium</taxon>
    </lineage>
</organism>
<reference evidence="3 4" key="1">
    <citation type="submission" date="2024-03" db="EMBL/GenBank/DDBJ databases">
        <title>Flavobacterium soyae.</title>
        <authorList>
            <person name="Zheng W."/>
        </authorList>
    </citation>
    <scope>NUCLEOTIDE SEQUENCE [LARGE SCALE GENOMIC DNA]</scope>
    <source>
        <strain evidence="3 4">55</strain>
    </source>
</reference>
<feature type="domain" description="HTH cro/C1-type" evidence="2">
    <location>
        <begin position="57"/>
        <end position="111"/>
    </location>
</feature>
<keyword evidence="4" id="KW-1185">Reference proteome</keyword>
<protein>
    <submittedName>
        <fullName evidence="3">Helix-turn-helix transcriptional regulator</fullName>
    </submittedName>
</protein>
<dbReference type="Gene3D" id="1.10.260.40">
    <property type="entry name" value="lambda repressor-like DNA-binding domains"/>
    <property type="match status" value="1"/>
</dbReference>
<dbReference type="InterPro" id="IPR001387">
    <property type="entry name" value="Cro/C1-type_HTH"/>
</dbReference>
<evidence type="ECO:0000256" key="1">
    <source>
        <dbReference type="SAM" id="Phobius"/>
    </source>
</evidence>
<sequence length="121" mass="14269">MKNRKCIQLVANITNILFVVLKTHTYFFVSIEIAYRKKNMSKSIEKTDFQIAFGRQVEKFRIEQELSYRQLAQRCDIDHSNISKIEKGEINIQLSTILQLSNGLKIHPKELFGFEFNIEKE</sequence>
<proteinExistence type="predicted"/>
<keyword evidence="1" id="KW-1133">Transmembrane helix</keyword>